<dbReference type="GO" id="GO:0005085">
    <property type="term" value="F:guanyl-nucleotide exchange factor activity"/>
    <property type="evidence" value="ECO:0007669"/>
    <property type="project" value="InterPro"/>
</dbReference>
<feature type="transmembrane region" description="Helical" evidence="12">
    <location>
        <begin position="957"/>
        <end position="975"/>
    </location>
</feature>
<comment type="subcellular location">
    <subcellularLocation>
        <location evidence="1">Endoplasmic reticulum membrane</location>
        <topology evidence="1">Single-pass membrane protein</topology>
    </subcellularLocation>
</comment>
<evidence type="ECO:0000256" key="5">
    <source>
        <dbReference type="ARBA" id="ARBA00022737"/>
    </source>
</evidence>
<evidence type="ECO:0000256" key="11">
    <source>
        <dbReference type="PROSITE-ProRule" id="PRU00221"/>
    </source>
</evidence>
<gene>
    <name evidence="13" type="ORF">P43SY_005080</name>
</gene>
<keyword evidence="7" id="KW-0931">ER-Golgi transport</keyword>
<feature type="transmembrane region" description="Helical" evidence="12">
    <location>
        <begin position="414"/>
        <end position="433"/>
    </location>
</feature>
<keyword evidence="9 12" id="KW-1133">Transmembrane helix</keyword>
<dbReference type="InterPro" id="IPR045260">
    <property type="entry name" value="Sec12-like"/>
</dbReference>
<dbReference type="Gene3D" id="1.20.140.150">
    <property type="match status" value="1"/>
</dbReference>
<feature type="transmembrane region" description="Helical" evidence="12">
    <location>
        <begin position="197"/>
        <end position="215"/>
    </location>
</feature>
<keyword evidence="14" id="KW-1185">Reference proteome</keyword>
<keyword evidence="4 12" id="KW-0812">Transmembrane</keyword>
<evidence type="ECO:0000256" key="10">
    <source>
        <dbReference type="ARBA" id="ARBA00023136"/>
    </source>
</evidence>
<dbReference type="SMART" id="SM00320">
    <property type="entry name" value="WD40"/>
    <property type="match status" value="5"/>
</dbReference>
<dbReference type="GO" id="GO:0003400">
    <property type="term" value="P:regulation of COPII vesicle coating"/>
    <property type="evidence" value="ECO:0007669"/>
    <property type="project" value="TreeGrafter"/>
</dbReference>
<feature type="transmembrane region" description="Helical" evidence="12">
    <location>
        <begin position="7"/>
        <end position="30"/>
    </location>
</feature>
<feature type="transmembrane region" description="Helical" evidence="12">
    <location>
        <begin position="380"/>
        <end position="402"/>
    </location>
</feature>
<feature type="transmembrane region" description="Helical" evidence="12">
    <location>
        <begin position="980"/>
        <end position="999"/>
    </location>
</feature>
<dbReference type="GO" id="GO:0005789">
    <property type="term" value="C:endoplasmic reticulum membrane"/>
    <property type="evidence" value="ECO:0007669"/>
    <property type="project" value="UniProtKB-SubCell"/>
</dbReference>
<dbReference type="InterPro" id="IPR015943">
    <property type="entry name" value="WD40/YVTN_repeat-like_dom_sf"/>
</dbReference>
<feature type="transmembrane region" description="Helical" evidence="12">
    <location>
        <begin position="1019"/>
        <end position="1040"/>
    </location>
</feature>
<dbReference type="PANTHER" id="PTHR23284">
    <property type="entry name" value="PROLACTIN REGULATORY ELEMENT BINDING PROTEIN"/>
    <property type="match status" value="1"/>
</dbReference>
<keyword evidence="6" id="KW-0256">Endoplasmic reticulum</keyword>
<keyword evidence="10 12" id="KW-0472">Membrane</keyword>
<sequence length="1042" mass="112241">MACTGSGIVAILILFVAVVLNSISFILPLWSTSNIVNEAYSKEVTKADFAAGLWGYCTDLAITKQSNTNASLAFDHCYFFHSSNDVDLDDNDVDLDEFKELNKDWNFAEGSICNGYSTAADLGEVARLAYTKGLAFLAGMDSKQFDLFLKRSCSAVGTATLFFASLASIAGTLAFIGTVLGVTCCKNQSRFNIATKVLISFAMVSSVLTFALWIYQAHPLNKADDVSLSGSFILNAHPLNKADDVSLSGSFILNVLSAILFLISGDTHHLTSSTAFHVDLSAGLWGYCRRAELDAGSSSTTGEEEGCFAFHSMIQRQKLSVCDAYSRGFVYGLDDVRGIKLPLGQAEDVHRIERPPTSRDDMHIQNFLEKSCGIDGVMTILFETLSLAAAVLALGCLVYAHITQPLSRCTETSALSLLLVAAVTSVATILVWLHQSSDLRQFDETGTRVSIYLGHAVYLQLLSGSLHLMASAGVLLNARDARGPVLKRYMYVKYPIMGLSYARGRLAICGGGGSLKSGIRNTVLSDTDPNGFVKEITADTGKELASGVAFSHDGQLLAVSVNPSCWIYKVNPEDKSLSLLIKFRTDFADDESQQTSACFVGDETLLTGGQDGVVRVWRLTQAASSEDKEKGTASALFVADADDEATESKHSAAASEETVENPKLGDSVVHGDCVVTLVREYRGHTKRIREIHVEPSHRNLVVSSSEDQSCHLWRLSESSAIYKLSKDDAIDEAYQRLSLKPLTGPRKHQFRCVRFSNDGRALFTVLTPARGDTLLLKWTPSTLTQTREAEWQWVLSAAIVAGDRPIASLCVSADDRFVSTGAVPGEVRVYLASDLRPYQKRSIGEHSFAITGMGFVPPVGGGDAKMLHVVTGSADKQLLRHDVDTTAGTSPSGLGAAVARIASVISAVIRLSVGAVVGLALLLVILAFLHTKHGVLKAGPHAGIEDLIEMRLDSEDAIVTLGAAAATGFTTLLTFRGSFFWNGLLSLVATALSFVIAASPELALQWKTGDELLDELLDYKVAIVLGAWSLVLFFLHSLLVKL</sequence>
<evidence type="ECO:0000313" key="14">
    <source>
        <dbReference type="Proteomes" id="UP001209570"/>
    </source>
</evidence>
<evidence type="ECO:0000256" key="4">
    <source>
        <dbReference type="ARBA" id="ARBA00022692"/>
    </source>
</evidence>
<dbReference type="SUPFAM" id="SSF50978">
    <property type="entry name" value="WD40 repeat-like"/>
    <property type="match status" value="1"/>
</dbReference>
<evidence type="ECO:0000256" key="12">
    <source>
        <dbReference type="SAM" id="Phobius"/>
    </source>
</evidence>
<accession>A0AAD5MAY2</accession>
<dbReference type="Proteomes" id="UP001209570">
    <property type="component" value="Unassembled WGS sequence"/>
</dbReference>
<proteinExistence type="predicted"/>
<comment type="caution">
    <text evidence="13">The sequence shown here is derived from an EMBL/GenBank/DDBJ whole genome shotgun (WGS) entry which is preliminary data.</text>
</comment>
<evidence type="ECO:0000256" key="3">
    <source>
        <dbReference type="ARBA" id="ARBA00022574"/>
    </source>
</evidence>
<dbReference type="PROSITE" id="PS50082">
    <property type="entry name" value="WD_REPEATS_2"/>
    <property type="match status" value="2"/>
</dbReference>
<feature type="repeat" description="WD" evidence="11">
    <location>
        <begin position="605"/>
        <end position="627"/>
    </location>
</feature>
<dbReference type="GO" id="GO:0015031">
    <property type="term" value="P:protein transport"/>
    <property type="evidence" value="ECO:0007669"/>
    <property type="project" value="UniProtKB-KW"/>
</dbReference>
<dbReference type="EMBL" id="JAKCXM010000138">
    <property type="protein sequence ID" value="KAJ0401060.1"/>
    <property type="molecule type" value="Genomic_DNA"/>
</dbReference>
<evidence type="ECO:0000256" key="1">
    <source>
        <dbReference type="ARBA" id="ARBA00004389"/>
    </source>
</evidence>
<keyword evidence="5" id="KW-0677">Repeat</keyword>
<dbReference type="InterPro" id="IPR036322">
    <property type="entry name" value="WD40_repeat_dom_sf"/>
</dbReference>
<reference evidence="13" key="1">
    <citation type="submission" date="2021-12" db="EMBL/GenBank/DDBJ databases">
        <title>Prjna785345.</title>
        <authorList>
            <person name="Rujirawat T."/>
            <person name="Krajaejun T."/>
        </authorList>
    </citation>
    <scope>NUCLEOTIDE SEQUENCE</scope>
    <source>
        <strain evidence="13">Pi057C3</strain>
    </source>
</reference>
<evidence type="ECO:0000256" key="2">
    <source>
        <dbReference type="ARBA" id="ARBA00022448"/>
    </source>
</evidence>
<dbReference type="AlphaFoldDB" id="A0AAD5MAY2"/>
<name>A0AAD5MAY2_PYTIN</name>
<protein>
    <submittedName>
        <fullName evidence="13">Uncharacterized protein</fullName>
    </submittedName>
</protein>
<dbReference type="PANTHER" id="PTHR23284:SF0">
    <property type="entry name" value="PROLACTIN REGULATORY ELEMENT-BINDING PROTEIN"/>
    <property type="match status" value="1"/>
</dbReference>
<evidence type="ECO:0000256" key="6">
    <source>
        <dbReference type="ARBA" id="ARBA00022824"/>
    </source>
</evidence>
<dbReference type="Gene3D" id="2.130.10.10">
    <property type="entry name" value="YVTN repeat-like/Quinoprotein amine dehydrogenase"/>
    <property type="match status" value="1"/>
</dbReference>
<evidence type="ECO:0000256" key="9">
    <source>
        <dbReference type="ARBA" id="ARBA00022989"/>
    </source>
</evidence>
<evidence type="ECO:0000313" key="13">
    <source>
        <dbReference type="EMBL" id="KAJ0401060.1"/>
    </source>
</evidence>
<keyword evidence="2" id="KW-0813">Transport</keyword>
<organism evidence="13 14">
    <name type="scientific">Pythium insidiosum</name>
    <name type="common">Pythiosis disease agent</name>
    <dbReference type="NCBI Taxonomy" id="114742"/>
    <lineage>
        <taxon>Eukaryota</taxon>
        <taxon>Sar</taxon>
        <taxon>Stramenopiles</taxon>
        <taxon>Oomycota</taxon>
        <taxon>Peronosporomycetes</taxon>
        <taxon>Pythiales</taxon>
        <taxon>Pythiaceae</taxon>
        <taxon>Pythium</taxon>
    </lineage>
</organism>
<keyword evidence="3 11" id="KW-0853">WD repeat</keyword>
<feature type="repeat" description="WD" evidence="11">
    <location>
        <begin position="681"/>
        <end position="723"/>
    </location>
</feature>
<evidence type="ECO:0000256" key="7">
    <source>
        <dbReference type="ARBA" id="ARBA00022892"/>
    </source>
</evidence>
<dbReference type="Pfam" id="PF00400">
    <property type="entry name" value="WD40"/>
    <property type="match status" value="2"/>
</dbReference>
<dbReference type="GO" id="GO:0006888">
    <property type="term" value="P:endoplasmic reticulum to Golgi vesicle-mediated transport"/>
    <property type="evidence" value="ECO:0007669"/>
    <property type="project" value="TreeGrafter"/>
</dbReference>
<feature type="transmembrane region" description="Helical" evidence="12">
    <location>
        <begin position="908"/>
        <end position="929"/>
    </location>
</feature>
<evidence type="ECO:0000256" key="8">
    <source>
        <dbReference type="ARBA" id="ARBA00022927"/>
    </source>
</evidence>
<keyword evidence="8" id="KW-0653">Protein transport</keyword>
<feature type="transmembrane region" description="Helical" evidence="12">
    <location>
        <begin position="161"/>
        <end position="185"/>
    </location>
</feature>
<dbReference type="InterPro" id="IPR001680">
    <property type="entry name" value="WD40_rpt"/>
</dbReference>